<dbReference type="PROSITE" id="PS50042">
    <property type="entry name" value="CNMP_BINDING_3"/>
    <property type="match status" value="1"/>
</dbReference>
<dbReference type="InterPro" id="IPR000595">
    <property type="entry name" value="cNMP-bd_dom"/>
</dbReference>
<accession>A0A6A3ZT61</accession>
<dbReference type="PANTHER" id="PTHR23011:SF28">
    <property type="entry name" value="CYCLIC NUCLEOTIDE-BINDING DOMAIN CONTAINING PROTEIN"/>
    <property type="match status" value="1"/>
</dbReference>
<protein>
    <recommendedName>
        <fullName evidence="2">Cyclic nucleotide-binding domain-containing protein</fullName>
    </recommendedName>
</protein>
<reference evidence="3 4" key="1">
    <citation type="submission" date="2018-08" db="EMBL/GenBank/DDBJ databases">
        <title>Genomic investigation of the strawberry pathogen Phytophthora fragariae indicates pathogenicity is determined by transcriptional variation in three key races.</title>
        <authorList>
            <person name="Adams T.M."/>
            <person name="Armitage A.D."/>
            <person name="Sobczyk M.K."/>
            <person name="Bates H.J."/>
            <person name="Dunwell J.M."/>
            <person name="Nellist C.F."/>
            <person name="Harrison R.J."/>
        </authorList>
    </citation>
    <scope>NUCLEOTIDE SEQUENCE [LARGE SCALE GENOMIC DNA]</scope>
    <source>
        <strain evidence="3 4">BC-1</strain>
    </source>
</reference>
<feature type="compositionally biased region" description="Polar residues" evidence="1">
    <location>
        <begin position="1266"/>
        <end position="1284"/>
    </location>
</feature>
<proteinExistence type="predicted"/>
<dbReference type="EMBL" id="QXGD01000453">
    <property type="protein sequence ID" value="KAE9239216.1"/>
    <property type="molecule type" value="Genomic_DNA"/>
</dbReference>
<dbReference type="Gene3D" id="2.60.120.10">
    <property type="entry name" value="Jelly Rolls"/>
    <property type="match status" value="4"/>
</dbReference>
<name>A0A6A3ZT61_9STRA</name>
<gene>
    <name evidence="3" type="ORF">PF002_g10385</name>
</gene>
<dbReference type="InterPro" id="IPR014710">
    <property type="entry name" value="RmlC-like_jellyroll"/>
</dbReference>
<dbReference type="InterPro" id="IPR018490">
    <property type="entry name" value="cNMP-bd_dom_sf"/>
</dbReference>
<feature type="region of interest" description="Disordered" evidence="1">
    <location>
        <begin position="1266"/>
        <end position="1310"/>
    </location>
</feature>
<organism evidence="3 4">
    <name type="scientific">Phytophthora fragariae</name>
    <dbReference type="NCBI Taxonomy" id="53985"/>
    <lineage>
        <taxon>Eukaryota</taxon>
        <taxon>Sar</taxon>
        <taxon>Stramenopiles</taxon>
        <taxon>Oomycota</taxon>
        <taxon>Peronosporomycetes</taxon>
        <taxon>Peronosporales</taxon>
        <taxon>Peronosporaceae</taxon>
        <taxon>Phytophthora</taxon>
    </lineage>
</organism>
<feature type="region of interest" description="Disordered" evidence="1">
    <location>
        <begin position="1352"/>
        <end position="1387"/>
    </location>
</feature>
<evidence type="ECO:0000313" key="4">
    <source>
        <dbReference type="Proteomes" id="UP000440367"/>
    </source>
</evidence>
<feature type="domain" description="Cyclic nucleotide-binding" evidence="2">
    <location>
        <begin position="942"/>
        <end position="1059"/>
    </location>
</feature>
<evidence type="ECO:0000313" key="3">
    <source>
        <dbReference type="EMBL" id="KAE9239216.1"/>
    </source>
</evidence>
<evidence type="ECO:0000256" key="1">
    <source>
        <dbReference type="SAM" id="MobiDB-lite"/>
    </source>
</evidence>
<dbReference type="PANTHER" id="PTHR23011">
    <property type="entry name" value="CYCLIC NUCLEOTIDE-BINDING DOMAIN CONTAINING PROTEIN"/>
    <property type="match status" value="1"/>
</dbReference>
<feature type="region of interest" description="Disordered" evidence="1">
    <location>
        <begin position="555"/>
        <end position="578"/>
    </location>
</feature>
<sequence length="1763" mass="194612">MSMNPSLSVASSKVGIVRRVSVPSGPSDAELLTSLKRTLLITALETPPRFRSDIDVVMIQQHLASLGVFASVAPQILHYLATECTITRIPDGDVLFYQEDVVDDYSHAYIVLEGSLCGYFNKAFSERHSRGDDFRSWNSKKTNAKGVTIDFGDLQVTYGKGAICGIDDFYSCSLASRSRRHLKPHCRRRSVHSQESTTAIMLAKDSLDRVTERFGLVYERGALTSTKETSRTDVAHLALFSLLSETARRTLLQTASKRELKTGEILFSPDAEKYSSASAFAIVRNGCLNIHCVEYGDTTSPDLDMNASKSNTMAGNPNTKNTTSSTMSVPNGAVASLARGQTFGDQMVALGHTHIWASNPRRRRQVSMRFKVVAGDSSTEVLLITREQYEQLMREDHLRLSYTPIFGTACVPHSSALLASAIEGRDISQMTRQLLTDATLSKFFFQFPPIVLERLCHHMEIQHFESHGVLLEAVSPPSSSLKHRGAMHGVHIQTLPPRNAFRTGVLQDGTVCPATMVAQTDCEYLVFDEKLYAQLLVEHTPAVDMSAYASPSETSVAPVAPTSAPGSVPQPTPKPATPKTDIPPNLLSYLEAAHIPWLPLSSAKKTLLLRSMRHMHLAPGQRLIKYDEVLKQLVFVVSGKLAVYVRENQEATSILSASQRSVQSVALEKSVASNYSTTSQQLYQDRDGIDGASNRKALQRKISRISEVETLDNESEVKATSPNSRFTDFVLHASKQAKTQQPSKTEGPQKVIPNPPVGTRRSLHSMVNKVKFQRMSGDSSANNVAVEKKESTKVLFMLHLCPGDIYGDEITAPSGNFRSVHDVYADTSLNGSSGANDTGNNQPRVSSSLGTEVLCLDRQVFHSILAKSEEEAASELIGRSSNAKAKWQLASKRLFKRASHSTMEETEGYIKLKKTPKLFDFFKNILNQRRFLTMGTLAHFPLLRDLSEDARRELCLNARFEALDRYTDAYKGNGDSNGTGHLFFLLLTGRIHLVTNGPNCHVVPQDANSTTPEHNLCEVGAGEGFGEFAILVPEAPAYTAAIAAEPTKLLSIPADKFLRHWPCTEDARGNIEYLRSQIPSFISLDLERIAYLYHSFSFQTHIRGTNIFQLHDTKRSSAPEREVYLIKEGTCCIRQSVTLASRPNGGYRYDPCDDECASTREDNPSPTRKTAKTIKIMATVADVGVGHVFWIDNDHDPITLVATSAAVTIASISVDKLKAIVPRGLLVGLEDLSDQLRELYAQQYQLAKRVTATVMNERLTAQSQRLPTIQPCTAQNPDKSQQPPGSVLSPCGSPHRKNVDSVTDNDLDVNTDSSMHIDTVNATYRAQRRLERYNIPSEVSVTKLVGSFLDKNQAGGDTKVIDDQPQQKSTAKQDECSSAEVTTEPIGAQQNEVSSLLRLNVKIPGAGNLKGGSPSFSSITKATTTSTEWRRPSIKSNRGMTIDIEKVISSNQENLVIYEVDVRSRVRAQMCTFESPMRAMRLEPSCTPVNSLGKYFADAPSPFSRPGESYQRQHLGLLHYLPTPPTEVRTKPQHHKPAKSFRSNAKQMQVISRSDAPSHAMLTRKQGFLTALRVKNAVSFDGDGRDILDTILPRVHQGRRFFYALVDSELREYADTIALQNLSQTPWIRRYSLHNPRRTCTVSDVPVTSGQAEALLRQSFLLNIDNATQLFFTAASAIDKLKWMTELSQACVLGGLQHPVSIKVQSTPIAATPPPGDPAALAAAVIDAFKGRRKSSVKERKRSSIFVPKPKPEDTLHVEYHIS</sequence>
<feature type="region of interest" description="Disordered" evidence="1">
    <location>
        <begin position="735"/>
        <end position="761"/>
    </location>
</feature>
<comment type="caution">
    <text evidence="3">The sequence shown here is derived from an EMBL/GenBank/DDBJ whole genome shotgun (WGS) entry which is preliminary data.</text>
</comment>
<feature type="compositionally biased region" description="Polar residues" evidence="1">
    <location>
        <begin position="736"/>
        <end position="746"/>
    </location>
</feature>
<evidence type="ECO:0000259" key="2">
    <source>
        <dbReference type="PROSITE" id="PS50042"/>
    </source>
</evidence>
<dbReference type="Proteomes" id="UP000440367">
    <property type="component" value="Unassembled WGS sequence"/>
</dbReference>
<dbReference type="SUPFAM" id="SSF51206">
    <property type="entry name" value="cAMP-binding domain-like"/>
    <property type="match status" value="5"/>
</dbReference>